<dbReference type="Pfam" id="PF06813">
    <property type="entry name" value="Nodulin-like"/>
    <property type="match status" value="1"/>
</dbReference>
<reference evidence="10" key="1">
    <citation type="submission" date="2013-01" db="EMBL/GenBank/DDBJ databases">
        <title>Draft Genome Sequence of a Mulberry Tree, Morus notabilis C.K. Schneid.</title>
        <authorList>
            <person name="He N."/>
            <person name="Zhao S."/>
        </authorList>
    </citation>
    <scope>NUCLEOTIDE SEQUENCE</scope>
</reference>
<dbReference type="SUPFAM" id="SSF103473">
    <property type="entry name" value="MFS general substrate transporter"/>
    <property type="match status" value="2"/>
</dbReference>
<evidence type="ECO:0000313" key="10">
    <source>
        <dbReference type="Proteomes" id="UP000030645"/>
    </source>
</evidence>
<dbReference type="eggNOG" id="ENOG502QSJM">
    <property type="taxonomic scope" value="Eukaryota"/>
</dbReference>
<name>W9RSS3_9ROSA</name>
<feature type="transmembrane region" description="Helical" evidence="6">
    <location>
        <begin position="477"/>
        <end position="502"/>
    </location>
</feature>
<feature type="transmembrane region" description="Helical" evidence="6">
    <location>
        <begin position="529"/>
        <end position="550"/>
    </location>
</feature>
<feature type="transmembrane region" description="Helical" evidence="6">
    <location>
        <begin position="170"/>
        <end position="192"/>
    </location>
</feature>
<keyword evidence="2 6" id="KW-0812">Transmembrane</keyword>
<dbReference type="Pfam" id="PF23262">
    <property type="entry name" value="NFD4_C"/>
    <property type="match status" value="1"/>
</dbReference>
<dbReference type="KEGG" id="mnt:21399242"/>
<feature type="transmembrane region" description="Helical" evidence="6">
    <location>
        <begin position="419"/>
        <end position="438"/>
    </location>
</feature>
<protein>
    <submittedName>
        <fullName evidence="9">Uncharacterized protein</fullName>
    </submittedName>
</protein>
<organism evidence="9 10">
    <name type="scientific">Morus notabilis</name>
    <dbReference type="NCBI Taxonomy" id="981085"/>
    <lineage>
        <taxon>Eukaryota</taxon>
        <taxon>Viridiplantae</taxon>
        <taxon>Streptophyta</taxon>
        <taxon>Embryophyta</taxon>
        <taxon>Tracheophyta</taxon>
        <taxon>Spermatophyta</taxon>
        <taxon>Magnoliopsida</taxon>
        <taxon>eudicotyledons</taxon>
        <taxon>Gunneridae</taxon>
        <taxon>Pentapetalae</taxon>
        <taxon>rosids</taxon>
        <taxon>fabids</taxon>
        <taxon>Rosales</taxon>
        <taxon>Moraceae</taxon>
        <taxon>Moreae</taxon>
        <taxon>Morus</taxon>
    </lineage>
</organism>
<dbReference type="Gene3D" id="1.20.1250.20">
    <property type="entry name" value="MFS general substrate transporter like domains"/>
    <property type="match status" value="1"/>
</dbReference>
<feature type="transmembrane region" description="Helical" evidence="6">
    <location>
        <begin position="76"/>
        <end position="95"/>
    </location>
</feature>
<gene>
    <name evidence="9" type="ORF">L484_016185</name>
</gene>
<feature type="transmembrane region" description="Helical" evidence="6">
    <location>
        <begin position="386"/>
        <end position="407"/>
    </location>
</feature>
<keyword evidence="4 6" id="KW-0472">Membrane</keyword>
<evidence type="ECO:0000256" key="4">
    <source>
        <dbReference type="ARBA" id="ARBA00023136"/>
    </source>
</evidence>
<keyword evidence="10" id="KW-1185">Reference proteome</keyword>
<feature type="transmembrane region" description="Helical" evidence="6">
    <location>
        <begin position="444"/>
        <end position="465"/>
    </location>
</feature>
<dbReference type="InterPro" id="IPR010658">
    <property type="entry name" value="Nodulin-like"/>
</dbReference>
<evidence type="ECO:0000256" key="2">
    <source>
        <dbReference type="ARBA" id="ARBA00022692"/>
    </source>
</evidence>
<evidence type="ECO:0000256" key="6">
    <source>
        <dbReference type="SAM" id="Phobius"/>
    </source>
</evidence>
<evidence type="ECO:0000313" key="9">
    <source>
        <dbReference type="EMBL" id="EXB91565.1"/>
    </source>
</evidence>
<feature type="domain" description="NFD4 C-terminal" evidence="8">
    <location>
        <begin position="348"/>
        <end position="555"/>
    </location>
</feature>
<evidence type="ECO:0000259" key="8">
    <source>
        <dbReference type="Pfam" id="PF23262"/>
    </source>
</evidence>
<dbReference type="GO" id="GO:0016020">
    <property type="term" value="C:membrane"/>
    <property type="evidence" value="ECO:0007669"/>
    <property type="project" value="UniProtKB-SubCell"/>
</dbReference>
<dbReference type="InterPro" id="IPR056555">
    <property type="entry name" value="NFD4_C"/>
</dbReference>
<evidence type="ECO:0000259" key="7">
    <source>
        <dbReference type="Pfam" id="PF06813"/>
    </source>
</evidence>
<dbReference type="CDD" id="cd17354">
    <property type="entry name" value="MFS_Mch1p_like"/>
    <property type="match status" value="1"/>
</dbReference>
<dbReference type="AlphaFoldDB" id="W9RSS3"/>
<keyword evidence="3 6" id="KW-1133">Transmembrane helix</keyword>
<feature type="transmembrane region" description="Helical" evidence="6">
    <location>
        <begin position="107"/>
        <end position="129"/>
    </location>
</feature>
<feature type="domain" description="Nodulin-like" evidence="7">
    <location>
        <begin position="11"/>
        <end position="258"/>
    </location>
</feature>
<dbReference type="STRING" id="981085.W9RSS3"/>
<evidence type="ECO:0000256" key="5">
    <source>
        <dbReference type="SAM" id="MobiDB-lite"/>
    </source>
</evidence>
<dbReference type="OrthoDB" id="410267at2759"/>
<proteinExistence type="predicted"/>
<dbReference type="PANTHER" id="PTHR21576">
    <property type="entry name" value="UNCHARACTERIZED NODULIN-LIKE PROTEIN"/>
    <property type="match status" value="1"/>
</dbReference>
<accession>W9RSS3</accession>
<dbReference type="PANTHER" id="PTHR21576:SF154">
    <property type="entry name" value="OS04G0502800 PROTEIN"/>
    <property type="match status" value="1"/>
</dbReference>
<evidence type="ECO:0000256" key="3">
    <source>
        <dbReference type="ARBA" id="ARBA00022989"/>
    </source>
</evidence>
<feature type="transmembrane region" description="Helical" evidence="6">
    <location>
        <begin position="234"/>
        <end position="256"/>
    </location>
</feature>
<sequence>MVIVKGGTRPPWVGLGAAVWVQIASGNSYSFSLYSHSLKSVLGFNQRQLTLLGVANDIGENVGLIPGIACNKFSPWVVLLIGALACFSGYGVIWLAVSRTVESIPYWLLWIALCIGTNSAAWLTTAVLVTNMRNFPLSRGTVAGILKGYGGISGAVFTEIYSVLLRNSSTSLLLFLAIGVPVLCLAMMYFVWPCTPASGEDPAERGHFLFIQAASFVLAVYLLTTTILDDVLNLSSLVSNVIVLVMVLLLMAPLAIPVKMTLHPSQGSRSGTLEHKGGSSESLIPQEGSGEKTEPLILPSPSTGIQGSFYDGDDVSDVDMLLAEGEGAVKRKRRPKRGEDFKFTEAIVKADFWLLFFVFFAGVGSGITVLNNLAQIGIAQGLHDTTILLSLFSFCNFLGRLGGGVVSEYCLMWKTIPRTVWMTFTQIIMIIAYLLFASAINGTLYAAVALLGVCFGTQVSIMIPTVSELFGLKHFGLFYNIMSIGNPLGALLFSSLLAGYVYDNEAAKQQGLYPSDSSSTCLGPNCFRLTFFVLAAVCGVGTLLSIVLTIRIKPVYQMLYAGGSFRLPQSTNH</sequence>
<feature type="transmembrane region" description="Helical" evidence="6">
    <location>
        <begin position="208"/>
        <end position="228"/>
    </location>
</feature>
<feature type="transmembrane region" description="Helical" evidence="6">
    <location>
        <begin position="141"/>
        <end position="164"/>
    </location>
</feature>
<dbReference type="Proteomes" id="UP000030645">
    <property type="component" value="Unassembled WGS sequence"/>
</dbReference>
<feature type="transmembrane region" description="Helical" evidence="6">
    <location>
        <begin position="352"/>
        <end position="374"/>
    </location>
</feature>
<dbReference type="EMBL" id="KE345052">
    <property type="protein sequence ID" value="EXB91565.1"/>
    <property type="molecule type" value="Genomic_DNA"/>
</dbReference>
<evidence type="ECO:0000256" key="1">
    <source>
        <dbReference type="ARBA" id="ARBA00004141"/>
    </source>
</evidence>
<feature type="region of interest" description="Disordered" evidence="5">
    <location>
        <begin position="267"/>
        <end position="301"/>
    </location>
</feature>
<dbReference type="InterPro" id="IPR036259">
    <property type="entry name" value="MFS_trans_sf"/>
</dbReference>
<comment type="subcellular location">
    <subcellularLocation>
        <location evidence="1">Membrane</location>
        <topology evidence="1">Multi-pass membrane protein</topology>
    </subcellularLocation>
</comment>